<keyword evidence="5" id="KW-1185">Reference proteome</keyword>
<dbReference type="RefSeq" id="WP_242870042.1">
    <property type="nucleotide sequence ID" value="NZ_FNPV01000003.1"/>
</dbReference>
<name>A0A1H3LS39_9FIRM</name>
<evidence type="ECO:0000313" key="4">
    <source>
        <dbReference type="EMBL" id="SDY66909.1"/>
    </source>
</evidence>
<evidence type="ECO:0000259" key="3">
    <source>
        <dbReference type="SMART" id="SM00900"/>
    </source>
</evidence>
<proteinExistence type="predicted"/>
<gene>
    <name evidence="4" type="ORF">SAMN05192546_103331</name>
</gene>
<sequence>MMSFIQSKSFKSGMAILFALLLAFTVTGCGDTSTEEEAPAAEPHTLTGSGEGYAGTITVEVEMLEDEIQSIEVTESSDTPGIADGAFDAVIGKIIENQGTEDVDVVSGATGSSQGLLDAVEDALAQ</sequence>
<evidence type="ECO:0000256" key="1">
    <source>
        <dbReference type="SAM" id="MobiDB-lite"/>
    </source>
</evidence>
<dbReference type="STRING" id="159292.SAMN05192546_103331"/>
<organism evidence="4 5">
    <name type="scientific">Tindallia californiensis</name>
    <dbReference type="NCBI Taxonomy" id="159292"/>
    <lineage>
        <taxon>Bacteria</taxon>
        <taxon>Bacillati</taxon>
        <taxon>Bacillota</taxon>
        <taxon>Clostridia</taxon>
        <taxon>Peptostreptococcales</taxon>
        <taxon>Tindalliaceae</taxon>
        <taxon>Tindallia</taxon>
    </lineage>
</organism>
<protein>
    <submittedName>
        <fullName evidence="4">Fumarate reductase flavoprotein subunit</fullName>
    </submittedName>
</protein>
<feature type="signal peptide" evidence="2">
    <location>
        <begin position="1"/>
        <end position="28"/>
    </location>
</feature>
<dbReference type="Pfam" id="PF04205">
    <property type="entry name" value="FMN_bind"/>
    <property type="match status" value="1"/>
</dbReference>
<feature type="domain" description="FMN-binding" evidence="3">
    <location>
        <begin position="52"/>
        <end position="126"/>
    </location>
</feature>
<reference evidence="4 5" key="1">
    <citation type="submission" date="2016-10" db="EMBL/GenBank/DDBJ databases">
        <authorList>
            <person name="de Groot N.N."/>
        </authorList>
    </citation>
    <scope>NUCLEOTIDE SEQUENCE [LARGE SCALE GENOMIC DNA]</scope>
    <source>
        <strain evidence="4 5">APO</strain>
    </source>
</reference>
<dbReference type="AlphaFoldDB" id="A0A1H3LS39"/>
<evidence type="ECO:0000256" key="2">
    <source>
        <dbReference type="SAM" id="SignalP"/>
    </source>
</evidence>
<dbReference type="Gene3D" id="3.90.1010.20">
    <property type="match status" value="1"/>
</dbReference>
<dbReference type="GO" id="GO:0010181">
    <property type="term" value="F:FMN binding"/>
    <property type="evidence" value="ECO:0007669"/>
    <property type="project" value="InterPro"/>
</dbReference>
<dbReference type="EMBL" id="FNPV01000003">
    <property type="protein sequence ID" value="SDY66909.1"/>
    <property type="molecule type" value="Genomic_DNA"/>
</dbReference>
<dbReference type="GO" id="GO:0016020">
    <property type="term" value="C:membrane"/>
    <property type="evidence" value="ECO:0007669"/>
    <property type="project" value="InterPro"/>
</dbReference>
<dbReference type="InterPro" id="IPR007329">
    <property type="entry name" value="FMN-bd"/>
</dbReference>
<evidence type="ECO:0000313" key="5">
    <source>
        <dbReference type="Proteomes" id="UP000199230"/>
    </source>
</evidence>
<dbReference type="Proteomes" id="UP000199230">
    <property type="component" value="Unassembled WGS sequence"/>
</dbReference>
<dbReference type="SMART" id="SM00900">
    <property type="entry name" value="FMN_bind"/>
    <property type="match status" value="1"/>
</dbReference>
<feature type="region of interest" description="Disordered" evidence="1">
    <location>
        <begin position="31"/>
        <end position="52"/>
    </location>
</feature>
<keyword evidence="2" id="KW-0732">Signal</keyword>
<feature type="chain" id="PRO_5039254595" evidence="2">
    <location>
        <begin position="29"/>
        <end position="126"/>
    </location>
</feature>
<accession>A0A1H3LS39</accession>